<proteinExistence type="predicted"/>
<name>A0A8S9YU14_9TREM</name>
<gene>
    <name evidence="1" type="ORF">EG68_08409</name>
</gene>
<sequence>MHIRGSMKTTYYLDGCPLQTVFIEKDLGCTVSHTLSSYANAETNAKRASNILPSLKRLFGKFNPKCSQLLYNSFVRSHLENGIVIWPPHLQKDKLLLETVQRRATKAVRGLKTRPYEERLNSLIMYSLKYGRLRSDLVLTFLIMQSPEHPWRLIRNKGSSVTLRGPPHKTRGPT</sequence>
<accession>A0A8S9YU14</accession>
<keyword evidence="2" id="KW-1185">Reference proteome</keyword>
<dbReference type="AlphaFoldDB" id="A0A8S9YU14"/>
<reference evidence="1" key="1">
    <citation type="submission" date="2019-07" db="EMBL/GenBank/DDBJ databases">
        <title>Annotation for the trematode Paragonimus miyazaki's.</title>
        <authorList>
            <person name="Choi Y.-J."/>
        </authorList>
    </citation>
    <scope>NUCLEOTIDE SEQUENCE</scope>
    <source>
        <strain evidence="1">Japan</strain>
    </source>
</reference>
<dbReference type="PRINTS" id="PR01345">
    <property type="entry name" value="CERVTRCPTASE"/>
</dbReference>
<protein>
    <submittedName>
        <fullName evidence="1">Uncharacterized protein</fullName>
    </submittedName>
</protein>
<evidence type="ECO:0000313" key="2">
    <source>
        <dbReference type="Proteomes" id="UP000822476"/>
    </source>
</evidence>
<comment type="caution">
    <text evidence="1">The sequence shown here is derived from an EMBL/GenBank/DDBJ whole genome shotgun (WGS) entry which is preliminary data.</text>
</comment>
<evidence type="ECO:0000313" key="1">
    <source>
        <dbReference type="EMBL" id="KAF7250726.1"/>
    </source>
</evidence>
<dbReference type="EMBL" id="JTDE01005174">
    <property type="protein sequence ID" value="KAF7250726.1"/>
    <property type="molecule type" value="Genomic_DNA"/>
</dbReference>
<dbReference type="OrthoDB" id="10063766at2759"/>
<dbReference type="Proteomes" id="UP000822476">
    <property type="component" value="Unassembled WGS sequence"/>
</dbReference>
<organism evidence="1 2">
    <name type="scientific">Paragonimus skrjabini miyazakii</name>
    <dbReference type="NCBI Taxonomy" id="59628"/>
    <lineage>
        <taxon>Eukaryota</taxon>
        <taxon>Metazoa</taxon>
        <taxon>Spiralia</taxon>
        <taxon>Lophotrochozoa</taxon>
        <taxon>Platyhelminthes</taxon>
        <taxon>Trematoda</taxon>
        <taxon>Digenea</taxon>
        <taxon>Plagiorchiida</taxon>
        <taxon>Troglotremata</taxon>
        <taxon>Troglotrematidae</taxon>
        <taxon>Paragonimus</taxon>
    </lineage>
</organism>